<evidence type="ECO:0000313" key="2">
    <source>
        <dbReference type="EMBL" id="KUP95858.1"/>
    </source>
</evidence>
<feature type="region of interest" description="Disordered" evidence="1">
    <location>
        <begin position="1"/>
        <end position="67"/>
    </location>
</feature>
<feature type="compositionally biased region" description="Low complexity" evidence="1">
    <location>
        <begin position="52"/>
        <end position="61"/>
    </location>
</feature>
<keyword evidence="3" id="KW-1185">Reference proteome</keyword>
<proteinExistence type="predicted"/>
<evidence type="ECO:0000313" key="3">
    <source>
        <dbReference type="Proteomes" id="UP000074382"/>
    </source>
</evidence>
<dbReference type="Proteomes" id="UP000074382">
    <property type="component" value="Unassembled WGS sequence"/>
</dbReference>
<dbReference type="SUPFAM" id="SSF64288">
    <property type="entry name" value="Chorismate lyase-like"/>
    <property type="match status" value="1"/>
</dbReference>
<dbReference type="Gene3D" id="3.40.1410.10">
    <property type="entry name" value="Chorismate lyase-like"/>
    <property type="match status" value="1"/>
</dbReference>
<comment type="caution">
    <text evidence="2">The sequence shown here is derived from an EMBL/GenBank/DDBJ whole genome shotgun (WGS) entry which is preliminary data.</text>
</comment>
<organism evidence="2 3">
    <name type="scientific">Thermobifida cellulosilytica TB100</name>
    <dbReference type="NCBI Taxonomy" id="665004"/>
    <lineage>
        <taxon>Bacteria</taxon>
        <taxon>Bacillati</taxon>
        <taxon>Actinomycetota</taxon>
        <taxon>Actinomycetes</taxon>
        <taxon>Streptosporangiales</taxon>
        <taxon>Nocardiopsidaceae</taxon>
        <taxon>Thermobifida</taxon>
    </lineage>
</organism>
<name>A0A147KF20_THECS</name>
<evidence type="ECO:0000256" key="1">
    <source>
        <dbReference type="SAM" id="MobiDB-lite"/>
    </source>
</evidence>
<protein>
    <submittedName>
        <fullName evidence="2">Uncharacterized protein</fullName>
    </submittedName>
</protein>
<dbReference type="PATRIC" id="fig|665004.4.peg.3738"/>
<gene>
    <name evidence="2" type="ORF">AC529_15295</name>
</gene>
<dbReference type="EMBL" id="LGEM01000106">
    <property type="protein sequence ID" value="KUP95858.1"/>
    <property type="molecule type" value="Genomic_DNA"/>
</dbReference>
<reference evidence="3" key="1">
    <citation type="journal article" date="2017" name="Acta Aliment.">
        <title>Plant polysaccharide degrading enzyme system of Thermpbifida cellulosilytica TB100 revealed by de novo genome project data.</title>
        <authorList>
            <person name="Toth A."/>
            <person name="Baka E."/>
            <person name="Luzics S."/>
            <person name="Bata-Vidacs I."/>
            <person name="Nagy I."/>
            <person name="Balint B."/>
            <person name="Herceg R."/>
            <person name="Olasz F."/>
            <person name="Wilk T."/>
            <person name="Nagy T."/>
            <person name="Kriszt B."/>
            <person name="Nagy I."/>
            <person name="Kukolya J."/>
        </authorList>
    </citation>
    <scope>NUCLEOTIDE SEQUENCE [LARGE SCALE GENOMIC DNA]</scope>
    <source>
        <strain evidence="3">TB100</strain>
    </source>
</reference>
<sequence>MTRIGHGTYVREDATPQSVPAGRPAAPRARRTHAARRLAPTDAPTAGDEDLTPTTNTTTTESPPPDVALMLDIDPAETVTTERTILSDPAGPVALRTTYRPQTTDTRQLRTITTHTSARRPTPSEASTLATTTAAIVLIQDETHLDPHGHPIAVVRTVHRADTTRLADTYHPHT</sequence>
<accession>A0A147KF20</accession>
<dbReference type="InterPro" id="IPR028978">
    <property type="entry name" value="Chorismate_lyase_/UTRA_dom_sf"/>
</dbReference>
<dbReference type="AlphaFoldDB" id="A0A147KF20"/>